<feature type="domain" description="NAD-dependent epimerase/dehydratase" evidence="11">
    <location>
        <begin position="15"/>
        <end position="264"/>
    </location>
</feature>
<keyword evidence="10" id="KW-0119">Carbohydrate metabolism</keyword>
<dbReference type="InterPro" id="IPR005886">
    <property type="entry name" value="UDP_G4E"/>
</dbReference>
<protein>
    <recommendedName>
        <fullName evidence="6 10">UDP-glucose 4-epimerase</fullName>
        <ecNumber evidence="5 10">5.1.3.2</ecNumber>
    </recommendedName>
</protein>
<organism evidence="12 13">
    <name type="scientific">Raoultibacter massiliensis</name>
    <dbReference type="NCBI Taxonomy" id="1852371"/>
    <lineage>
        <taxon>Bacteria</taxon>
        <taxon>Bacillati</taxon>
        <taxon>Actinomycetota</taxon>
        <taxon>Coriobacteriia</taxon>
        <taxon>Eggerthellales</taxon>
        <taxon>Eggerthellaceae</taxon>
        <taxon>Raoultibacter</taxon>
    </lineage>
</organism>
<dbReference type="Gene3D" id="3.40.50.720">
    <property type="entry name" value="NAD(P)-binding Rossmann-like Domain"/>
    <property type="match status" value="1"/>
</dbReference>
<dbReference type="PANTHER" id="PTHR43725">
    <property type="entry name" value="UDP-GLUCOSE 4-EPIMERASE"/>
    <property type="match status" value="1"/>
</dbReference>
<name>A0ABV1JFQ5_9ACTN</name>
<reference evidence="12 13" key="1">
    <citation type="submission" date="2024-04" db="EMBL/GenBank/DDBJ databases">
        <title>Human intestinal bacterial collection.</title>
        <authorList>
            <person name="Pauvert C."/>
            <person name="Hitch T.C.A."/>
            <person name="Clavel T."/>
        </authorList>
    </citation>
    <scope>NUCLEOTIDE SEQUENCE [LARGE SCALE GENOMIC DNA]</scope>
    <source>
        <strain evidence="12 13">CLA-KB-H42</strain>
    </source>
</reference>
<dbReference type="InterPro" id="IPR001509">
    <property type="entry name" value="Epimerase_deHydtase"/>
</dbReference>
<dbReference type="RefSeq" id="WP_102375915.1">
    <property type="nucleotide sequence ID" value="NZ_JBBNOP010000013.1"/>
</dbReference>
<keyword evidence="8" id="KW-0299">Galactose metabolism</keyword>
<evidence type="ECO:0000256" key="6">
    <source>
        <dbReference type="ARBA" id="ARBA00018569"/>
    </source>
</evidence>
<evidence type="ECO:0000313" key="12">
    <source>
        <dbReference type="EMBL" id="MEQ3363922.1"/>
    </source>
</evidence>
<dbReference type="EC" id="5.1.3.2" evidence="5 10"/>
<dbReference type="EMBL" id="JBBNOP010000013">
    <property type="protein sequence ID" value="MEQ3363922.1"/>
    <property type="molecule type" value="Genomic_DNA"/>
</dbReference>
<comment type="subunit">
    <text evidence="10">Homodimer.</text>
</comment>
<evidence type="ECO:0000256" key="3">
    <source>
        <dbReference type="ARBA" id="ARBA00004947"/>
    </source>
</evidence>
<accession>A0ABV1JFQ5</accession>
<evidence type="ECO:0000256" key="10">
    <source>
        <dbReference type="RuleBase" id="RU366046"/>
    </source>
</evidence>
<comment type="caution">
    <text evidence="12">The sequence shown here is derived from an EMBL/GenBank/DDBJ whole genome shotgun (WGS) entry which is preliminary data.</text>
</comment>
<dbReference type="SUPFAM" id="SSF51735">
    <property type="entry name" value="NAD(P)-binding Rossmann-fold domains"/>
    <property type="match status" value="1"/>
</dbReference>
<comment type="catalytic activity">
    <reaction evidence="1 10">
        <text>UDP-alpha-D-glucose = UDP-alpha-D-galactose</text>
        <dbReference type="Rhea" id="RHEA:22168"/>
        <dbReference type="ChEBI" id="CHEBI:58885"/>
        <dbReference type="ChEBI" id="CHEBI:66914"/>
        <dbReference type="EC" id="5.1.3.2"/>
    </reaction>
</comment>
<keyword evidence="7 10" id="KW-0520">NAD</keyword>
<dbReference type="PANTHER" id="PTHR43725:SF47">
    <property type="entry name" value="UDP-GLUCOSE 4-EPIMERASE"/>
    <property type="match status" value="1"/>
</dbReference>
<evidence type="ECO:0000256" key="8">
    <source>
        <dbReference type="ARBA" id="ARBA00023144"/>
    </source>
</evidence>
<comment type="similarity">
    <text evidence="4 10">Belongs to the NAD(P)-dependent epimerase/dehydratase family.</text>
</comment>
<keyword evidence="13" id="KW-1185">Reference proteome</keyword>
<sequence>MANMSLAKEPRDITVLVTGGAGFIGSHTCVELLDQGYNVVIVDDLSNSSEKAVDRVKTITGADDARIAFYEADILDREALERIFSENDIAAIIHFAGFKAVGESVQKPLEYYWNNIAGTLVLCEVAREHGVKNLVFSSSATVYGDPEFIPITEDCPKHQATNPYGQTKSMLEQILTDLYIGDNEWNIVLLRYFNPIGAHESGLIGEDPKGIPNNLLPYVAQVATGKLEKVGVFGDDYPTPDGTGVRDYIHVVDLARGHAKALEWMGGKVGTGKAIGLGSIEGEADADGTRHGVGIFNLGTGTGTSVLEVIHAFEKACGKEIPYEIKPRRAGDIAENYAACKKAADELGWTALYDLDRMCADSWRWQSGNPNGYAD</sequence>
<keyword evidence="9 10" id="KW-0413">Isomerase</keyword>
<evidence type="ECO:0000256" key="5">
    <source>
        <dbReference type="ARBA" id="ARBA00013189"/>
    </source>
</evidence>
<evidence type="ECO:0000256" key="7">
    <source>
        <dbReference type="ARBA" id="ARBA00023027"/>
    </source>
</evidence>
<evidence type="ECO:0000313" key="13">
    <source>
        <dbReference type="Proteomes" id="UP001487305"/>
    </source>
</evidence>
<dbReference type="Pfam" id="PF01370">
    <property type="entry name" value="Epimerase"/>
    <property type="match status" value="1"/>
</dbReference>
<evidence type="ECO:0000256" key="1">
    <source>
        <dbReference type="ARBA" id="ARBA00000083"/>
    </source>
</evidence>
<evidence type="ECO:0000256" key="4">
    <source>
        <dbReference type="ARBA" id="ARBA00007637"/>
    </source>
</evidence>
<evidence type="ECO:0000259" key="11">
    <source>
        <dbReference type="Pfam" id="PF01370"/>
    </source>
</evidence>
<dbReference type="Gene3D" id="3.90.25.10">
    <property type="entry name" value="UDP-galactose 4-epimerase, domain 1"/>
    <property type="match status" value="1"/>
</dbReference>
<proteinExistence type="inferred from homology"/>
<dbReference type="CDD" id="cd05247">
    <property type="entry name" value="UDP_G4E_1_SDR_e"/>
    <property type="match status" value="1"/>
</dbReference>
<comment type="pathway">
    <text evidence="3 10">Carbohydrate metabolism; galactose metabolism.</text>
</comment>
<gene>
    <name evidence="12" type="primary">galE</name>
    <name evidence="12" type="ORF">AAA083_13135</name>
</gene>
<evidence type="ECO:0000256" key="2">
    <source>
        <dbReference type="ARBA" id="ARBA00001911"/>
    </source>
</evidence>
<dbReference type="Proteomes" id="UP001487305">
    <property type="component" value="Unassembled WGS sequence"/>
</dbReference>
<comment type="cofactor">
    <cofactor evidence="2 10">
        <name>NAD(+)</name>
        <dbReference type="ChEBI" id="CHEBI:57540"/>
    </cofactor>
</comment>
<dbReference type="InterPro" id="IPR036291">
    <property type="entry name" value="NAD(P)-bd_dom_sf"/>
</dbReference>
<dbReference type="GO" id="GO:0003978">
    <property type="term" value="F:UDP-glucose 4-epimerase activity"/>
    <property type="evidence" value="ECO:0007669"/>
    <property type="project" value="UniProtKB-EC"/>
</dbReference>
<dbReference type="NCBIfam" id="TIGR01179">
    <property type="entry name" value="galE"/>
    <property type="match status" value="1"/>
</dbReference>
<evidence type="ECO:0000256" key="9">
    <source>
        <dbReference type="ARBA" id="ARBA00023235"/>
    </source>
</evidence>